<reference evidence="2" key="1">
    <citation type="submission" date="2022-11" db="UniProtKB">
        <authorList>
            <consortium name="WormBaseParasite"/>
        </authorList>
    </citation>
    <scope>IDENTIFICATION</scope>
</reference>
<sequence length="1074" mass="123742">MTSRRYSETDIAQMSTVNEEDEQNISPIKDLNETPRAKYVPSKRIFENNSSILGNSRTSILEAEMQAYSETNCKCEKFASAMIEYESLSFNNNASFLGSSQISFLEEEMQIYANETCKCERFKAIIKEYNYLIENFKLVAPQKFASSQDETVKLKEEFEKAKLEMEEYKSSAESSKKENQRLQIELEEEKERAKDRNGNLQKKFEEMKLEDGKEKQVDDKLKEQIAQLNDDLLKAQSENDRYKILAEKAQNVIDSLQITLKNEKQSFNAKNDEFEKRQNSENEALKLNMEDSMIENIEKLKESEKLTQQLQTDIILIQNDKQYFQNLFSLNERENADIKKASINKLHNQIANHNAELIKAKEENGILIKSAENAQIKIKNLEEALKISQGNVQSLNAVSAKQNQDENKEALKIAMNKLKILNEKLIESEKQQLESAKMFSKLEAENKILSNENAKFEKHCSSKDDEIMKLKESVANEKRERQAQVFQLSDQLAKATDRLEEFKNATMGDSSTKEAEIISLKQKLEAIEQMKAELKKNCDEFKAKIQVLQTKSEEMERQHNFKSDENVALKEAAEKEKIKFNEQILHLDNELCNFKKALSQANLKEKEIVALKEKLQNCEQKEVEMKQMYDKVMSEMEVIGNEKVDLQYACASKDVEISKIMDQKHQLEKEHSSVLDNLREANEELEKLQATINHGKQKYSQLKELLKQKDEEIEALNAVEKEADTQNQEINSLQKKVNHYKKKNAESEEICNYLRADIDVLKTKNANLERLCDTKEGEIIEMKNTVEKEKAKLQNQISQLNDQYLKAISDVEGYKAVAENVEKEIRILRATLENERNLANAKIAEIQQHKNDEIEAFKATFGDTTTLKEEITALNNKIQSFEQKLSDAEKIIAKANNDIAFLKSEKAYLEKNLSMKKAEIAELQQRNDTENSGIANKEVEALQAENQELKEKLATIYQDIAEAEVARKESDDLLFELKSKLDTIDTSNTLIRPNFDIPEDLSQFLASDFSFKSPTAAAAEQPQPPFTANISNIHREIRRENDAMRNSRVSKNMNRKKAESSKKDYNSEDSCNTQ</sequence>
<accession>A0AC34F349</accession>
<proteinExistence type="predicted"/>
<protein>
    <submittedName>
        <fullName evidence="2">Uncharacterized protein</fullName>
    </submittedName>
</protein>
<dbReference type="Proteomes" id="UP000887579">
    <property type="component" value="Unplaced"/>
</dbReference>
<organism evidence="1 2">
    <name type="scientific">Panagrolaimus sp. ES5</name>
    <dbReference type="NCBI Taxonomy" id="591445"/>
    <lineage>
        <taxon>Eukaryota</taxon>
        <taxon>Metazoa</taxon>
        <taxon>Ecdysozoa</taxon>
        <taxon>Nematoda</taxon>
        <taxon>Chromadorea</taxon>
        <taxon>Rhabditida</taxon>
        <taxon>Tylenchina</taxon>
        <taxon>Panagrolaimomorpha</taxon>
        <taxon>Panagrolaimoidea</taxon>
        <taxon>Panagrolaimidae</taxon>
        <taxon>Panagrolaimus</taxon>
    </lineage>
</organism>
<evidence type="ECO:0000313" key="1">
    <source>
        <dbReference type="Proteomes" id="UP000887579"/>
    </source>
</evidence>
<evidence type="ECO:0000313" key="2">
    <source>
        <dbReference type="WBParaSite" id="ES5_v2.g11466.t1"/>
    </source>
</evidence>
<dbReference type="WBParaSite" id="ES5_v2.g11466.t1">
    <property type="protein sequence ID" value="ES5_v2.g11466.t1"/>
    <property type="gene ID" value="ES5_v2.g11466"/>
</dbReference>
<name>A0AC34F349_9BILA</name>